<dbReference type="VEuPathDB" id="ToxoDB:EPH_0004040"/>
<dbReference type="AlphaFoldDB" id="U6G6B0"/>
<name>U6G6B0_9EIME</name>
<proteinExistence type="predicted"/>
<keyword evidence="3" id="KW-1185">Reference proteome</keyword>
<sequence length="155" mass="17346">MSQVYKRTGYGGTEKILTTETVNRTLRREVPVLEPAKEGTGSDNLQKQANSAPRMPGGCIKQCTCLFYNRQGHVIRAYGCMKKAKEVEKQDFQQYSQEEKTTAETAERPSNVLRALSGTLMRQTEMVATQAVSPRLNPLLIQVCNNVGSCYLYFA</sequence>
<dbReference type="EMBL" id="HG690654">
    <property type="protein sequence ID" value="CDI75007.1"/>
    <property type="molecule type" value="Genomic_DNA"/>
</dbReference>
<dbReference type="Proteomes" id="UP000018201">
    <property type="component" value="Unassembled WGS sequence"/>
</dbReference>
<reference evidence="2" key="2">
    <citation type="submission" date="2013-10" db="EMBL/GenBank/DDBJ databases">
        <authorList>
            <person name="Aslett M."/>
        </authorList>
    </citation>
    <scope>NUCLEOTIDE SEQUENCE [LARGE SCALE GENOMIC DNA]</scope>
    <source>
        <strain evidence="2">Houghton</strain>
    </source>
</reference>
<evidence type="ECO:0000256" key="1">
    <source>
        <dbReference type="SAM" id="MobiDB-lite"/>
    </source>
</evidence>
<accession>U6G6B0</accession>
<gene>
    <name evidence="2" type="ORF">EPH_0004040</name>
</gene>
<feature type="compositionally biased region" description="Basic and acidic residues" evidence="1">
    <location>
        <begin position="27"/>
        <end position="37"/>
    </location>
</feature>
<evidence type="ECO:0000313" key="2">
    <source>
        <dbReference type="EMBL" id="CDI75007.1"/>
    </source>
</evidence>
<organism evidence="2 3">
    <name type="scientific">Eimeria praecox</name>
    <dbReference type="NCBI Taxonomy" id="51316"/>
    <lineage>
        <taxon>Eukaryota</taxon>
        <taxon>Sar</taxon>
        <taxon>Alveolata</taxon>
        <taxon>Apicomplexa</taxon>
        <taxon>Conoidasida</taxon>
        <taxon>Coccidia</taxon>
        <taxon>Eucoccidiorida</taxon>
        <taxon>Eimeriorina</taxon>
        <taxon>Eimeriidae</taxon>
        <taxon>Eimeria</taxon>
    </lineage>
</organism>
<feature type="region of interest" description="Disordered" evidence="1">
    <location>
        <begin position="27"/>
        <end position="49"/>
    </location>
</feature>
<reference evidence="2" key="1">
    <citation type="submission" date="2013-10" db="EMBL/GenBank/DDBJ databases">
        <title>Genomic analysis of the causative agents of coccidiosis in chickens.</title>
        <authorList>
            <person name="Reid A.J."/>
            <person name="Blake D."/>
            <person name="Billington K."/>
            <person name="Browne H."/>
            <person name="Dunn M."/>
            <person name="Hung S."/>
            <person name="Kawahara F."/>
            <person name="Miranda-Saavedra D."/>
            <person name="Mourier T."/>
            <person name="Nagra H."/>
            <person name="Otto T.D."/>
            <person name="Rawlings N."/>
            <person name="Sanchez A."/>
            <person name="Sanders M."/>
            <person name="Subramaniam C."/>
            <person name="Tay Y."/>
            <person name="Dear P."/>
            <person name="Doerig C."/>
            <person name="Gruber A."/>
            <person name="Parkinson J."/>
            <person name="Shirley M."/>
            <person name="Wan K.L."/>
            <person name="Berriman M."/>
            <person name="Tomley F."/>
            <person name="Pain A."/>
        </authorList>
    </citation>
    <scope>NUCLEOTIDE SEQUENCE [LARGE SCALE GENOMIC DNA]</scope>
    <source>
        <strain evidence="2">Houghton</strain>
    </source>
</reference>
<protein>
    <submittedName>
        <fullName evidence="2">Uncharacterized protein</fullName>
    </submittedName>
</protein>
<evidence type="ECO:0000313" key="3">
    <source>
        <dbReference type="Proteomes" id="UP000018201"/>
    </source>
</evidence>